<dbReference type="Proteomes" id="UP000248758">
    <property type="component" value="Chromosome 1"/>
</dbReference>
<reference evidence="1 2" key="1">
    <citation type="submission" date="2018-06" db="EMBL/GenBank/DDBJ databases">
        <authorList>
            <consortium name="Pathogen Informatics"/>
            <person name="Doyle S."/>
        </authorList>
    </citation>
    <scope>NUCLEOTIDE SEQUENCE [LARGE SCALE GENOMIC DNA]</scope>
    <source>
        <strain evidence="1 2">NCTC11468</strain>
    </source>
</reference>
<proteinExistence type="predicted"/>
<name>A0A2X5NPP4_9GAMM</name>
<dbReference type="AlphaFoldDB" id="A0A2X5NPP4"/>
<sequence length="42" mass="4977">MPLNMKTPGLAGSRKFTCQRTRRSERCINIHHIDQFMVNKLF</sequence>
<dbReference type="EMBL" id="LS483499">
    <property type="protein sequence ID" value="SQK75369.1"/>
    <property type="molecule type" value="Genomic_DNA"/>
</dbReference>
<organism evidence="1 2">
    <name type="scientific">Tatumella ptyseos</name>
    <dbReference type="NCBI Taxonomy" id="82987"/>
    <lineage>
        <taxon>Bacteria</taxon>
        <taxon>Pseudomonadati</taxon>
        <taxon>Pseudomonadota</taxon>
        <taxon>Gammaproteobacteria</taxon>
        <taxon>Enterobacterales</taxon>
        <taxon>Erwiniaceae</taxon>
        <taxon>Tatumella</taxon>
    </lineage>
</organism>
<gene>
    <name evidence="1" type="ORF">NCTC11468_02289</name>
</gene>
<dbReference type="KEGG" id="tpty:NCTC11468_02289"/>
<protein>
    <submittedName>
        <fullName evidence="1">Uncharacterized protein</fullName>
    </submittedName>
</protein>
<accession>A0A2X5NPP4</accession>
<evidence type="ECO:0000313" key="2">
    <source>
        <dbReference type="Proteomes" id="UP000248758"/>
    </source>
</evidence>
<evidence type="ECO:0000313" key="1">
    <source>
        <dbReference type="EMBL" id="SQK75369.1"/>
    </source>
</evidence>